<dbReference type="AlphaFoldDB" id="A0A2V3TTH5"/>
<proteinExistence type="predicted"/>
<accession>A0A2V3TTH5</accession>
<organism evidence="1 2">
    <name type="scientific">Chelatococcus asaccharovorans</name>
    <dbReference type="NCBI Taxonomy" id="28210"/>
    <lineage>
        <taxon>Bacteria</taxon>
        <taxon>Pseudomonadati</taxon>
        <taxon>Pseudomonadota</taxon>
        <taxon>Alphaproteobacteria</taxon>
        <taxon>Hyphomicrobiales</taxon>
        <taxon>Chelatococcaceae</taxon>
        <taxon>Chelatococcus</taxon>
    </lineage>
</organism>
<comment type="caution">
    <text evidence="1">The sequence shown here is derived from an EMBL/GenBank/DDBJ whole genome shotgun (WGS) entry which is preliminary data.</text>
</comment>
<name>A0A2V3TTH5_9HYPH</name>
<evidence type="ECO:0000313" key="1">
    <source>
        <dbReference type="EMBL" id="PXW50935.1"/>
    </source>
</evidence>
<dbReference type="EMBL" id="QJJK01000022">
    <property type="protein sequence ID" value="PXW50935.1"/>
    <property type="molecule type" value="Genomic_DNA"/>
</dbReference>
<protein>
    <submittedName>
        <fullName evidence="1">Uncharacterized protein</fullName>
    </submittedName>
</protein>
<reference evidence="1 2" key="1">
    <citation type="submission" date="2018-05" db="EMBL/GenBank/DDBJ databases">
        <title>Genomic Encyclopedia of Type Strains, Phase IV (KMG-IV): sequencing the most valuable type-strain genomes for metagenomic binning, comparative biology and taxonomic classification.</title>
        <authorList>
            <person name="Goeker M."/>
        </authorList>
    </citation>
    <scope>NUCLEOTIDE SEQUENCE [LARGE SCALE GENOMIC DNA]</scope>
    <source>
        <strain evidence="1 2">DSM 6462</strain>
    </source>
</reference>
<evidence type="ECO:0000313" key="2">
    <source>
        <dbReference type="Proteomes" id="UP000248021"/>
    </source>
</evidence>
<gene>
    <name evidence="1" type="ORF">C7450_12246</name>
</gene>
<dbReference type="Proteomes" id="UP000248021">
    <property type="component" value="Unassembled WGS sequence"/>
</dbReference>
<sequence length="73" mass="8550">MIVHKHARPEQHRYMKKTWIKKLGVSANKWVGVTSLDSSDHGVVRIFTAEEREEWAGQNARFLQKRDSHGKNH</sequence>
<keyword evidence="2" id="KW-1185">Reference proteome</keyword>